<protein>
    <submittedName>
        <fullName evidence="1">M48 family metalloprotease</fullName>
        <ecNumber evidence="1">3.4.24.-</ecNumber>
    </submittedName>
</protein>
<reference evidence="1 2" key="1">
    <citation type="journal article" date="2021" name="Int. J. Syst. Evol. Microbiol.">
        <title>Bradyrhizobium septentrionale sp. nov. (sv. septentrionale) and Bradyrhizobium quebecense sp. nov. (sv. septentrionale) associated with legumes native to Canada possess rearranged symbiosis genes and numerous insertion sequences.</title>
        <authorList>
            <person name="Bromfield E.S.P."/>
            <person name="Cloutier S."/>
        </authorList>
    </citation>
    <scope>NUCLEOTIDE SEQUENCE [LARGE SCALE GENOMIC DNA]</scope>
    <source>
        <strain evidence="1 2">12S5</strain>
    </source>
</reference>
<keyword evidence="1" id="KW-0614">Plasmid</keyword>
<accession>A0ACD3VMW8</accession>
<proteinExistence type="predicted"/>
<keyword evidence="1" id="KW-0482">Metalloprotease</keyword>
<geneLocation type="plasmid" evidence="1 2">
    <name>pBq12S5</name>
</geneLocation>
<sequence length="598" mass="66028">MMRIDPNRLPSGTGVNFLVIAISSVMVAFWSGQFLPGPDYFLTPFVAQFQPGVYSVSNGFYGLILLVIASAAFGVLLPRRQRRAFGIADEIEPTHPARVKIEDLAQAMSVRVDLFLSDRKIKNADAISFGIFRRKTMLLGKRLLLMSAKTPSAFLARAAHELGHFKNGDVKYVMMSRALLQADLFIMAIVLVWMLFRPARVVLMQYYLFIAPAPGLPGASPDLFFKLHGWQWASYWLDQTIGGLAITAPVFTFWMILLFLEYRSLLRTRELLADAQAVAAVGAGPLLKTLTGARNDIAPTLLQHLYEFISPHPLVVKRVEALKRPEKVLKPGLLRYLFLGYLWSLTQSLASTIDIAMSIVEPDYGKIRSGANPLVALAFVVRFENVTVSILYLSMVAVLFASYFLIVVALLRSSLSARLEGRSFAGWSSVAIMQAIFILAGAVIGDAVRPYGQAVQATLSSYVMLGSKLSGLMFHPVGIAQVLQEAAPCVAFLATAFVFWIASGFILNGRRERPVRTVEWAVLAALSFLFAYQTYAVIWLGWTVPDAGNLSFYASGFGMSGFLMLMTAIVVVRIRGGLARRQELEFRPPWLFVPSVAA</sequence>
<evidence type="ECO:0000313" key="2">
    <source>
        <dbReference type="Proteomes" id="UP000692816"/>
    </source>
</evidence>
<gene>
    <name evidence="1" type="ORF">J4P68_0040505</name>
</gene>
<dbReference type="Proteomes" id="UP000692816">
    <property type="component" value="Plasmid pBq12S5"/>
</dbReference>
<keyword evidence="1" id="KW-0378">Hydrolase</keyword>
<name>A0ACD3VMW8_9BRAD</name>
<dbReference type="EC" id="3.4.24.-" evidence="1"/>
<evidence type="ECO:0000313" key="1">
    <source>
        <dbReference type="EMBL" id="UGY07457.1"/>
    </source>
</evidence>
<dbReference type="EMBL" id="CP088283">
    <property type="protein sequence ID" value="UGY07457.1"/>
    <property type="molecule type" value="Genomic_DNA"/>
</dbReference>
<keyword evidence="2" id="KW-1185">Reference proteome</keyword>
<keyword evidence="1" id="KW-0645">Protease</keyword>
<organism evidence="1 2">
    <name type="scientific">Bradyrhizobium quebecense</name>
    <dbReference type="NCBI Taxonomy" id="2748629"/>
    <lineage>
        <taxon>Bacteria</taxon>
        <taxon>Pseudomonadati</taxon>
        <taxon>Pseudomonadota</taxon>
        <taxon>Alphaproteobacteria</taxon>
        <taxon>Hyphomicrobiales</taxon>
        <taxon>Nitrobacteraceae</taxon>
        <taxon>Bradyrhizobium</taxon>
    </lineage>
</organism>